<evidence type="ECO:0000256" key="2">
    <source>
        <dbReference type="ARBA" id="ARBA00022988"/>
    </source>
</evidence>
<sequence>MNTRAAIPDTVQADSIWRAWLELDFRQGPRGTRLAGCRHEGPLYVQKAFYPEGPDRAHAYLLHPPGGMVSGDDLRMSINVHPDASAVITTPGAGRAYRARPDRALQHQRNQLTVHENATLEWLPQETLIYPDARAQLDTDIQLAEGARFIGWEITSLGLPANQRLFETGELHQRLQIRQQGRIVLREHLHLIEPSDELRSGLAGFQNQPVNGLMIAGPFEGDQKTMVDQLRDHEESATGLAFSGITQVGDFIVLRSLSDRAEPARKFFTRAWTTLRPALLGIPACEPRIWAT</sequence>
<comment type="similarity">
    <text evidence="1 4">Belongs to the UreD family.</text>
</comment>
<comment type="caution">
    <text evidence="5">The sequence shown here is derived from an EMBL/GenBank/DDBJ whole genome shotgun (WGS) entry which is preliminary data.</text>
</comment>
<dbReference type="AlphaFoldDB" id="A0A918N7F3"/>
<gene>
    <name evidence="4 5" type="primary">ureD</name>
    <name evidence="5" type="ORF">GCM10007392_08030</name>
</gene>
<keyword evidence="6" id="KW-1185">Reference proteome</keyword>
<evidence type="ECO:0000313" key="6">
    <source>
        <dbReference type="Proteomes" id="UP000626148"/>
    </source>
</evidence>
<keyword evidence="2 4" id="KW-0996">Nickel insertion</keyword>
<dbReference type="GO" id="GO:0016151">
    <property type="term" value="F:nickel cation binding"/>
    <property type="evidence" value="ECO:0007669"/>
    <property type="project" value="UniProtKB-UniRule"/>
</dbReference>
<accession>A0A918N7F3</accession>
<comment type="subunit">
    <text evidence="4">UreD, UreF and UreG form a complex that acts as a GTP-hydrolysis-dependent molecular chaperone, activating the urease apoprotein by helping to assemble the nickel containing metallocenter of UreC. The UreE protein probably delivers the nickel.</text>
</comment>
<organism evidence="5 6">
    <name type="scientific">Saccharospirillum salsuginis</name>
    <dbReference type="NCBI Taxonomy" id="418750"/>
    <lineage>
        <taxon>Bacteria</taxon>
        <taxon>Pseudomonadati</taxon>
        <taxon>Pseudomonadota</taxon>
        <taxon>Gammaproteobacteria</taxon>
        <taxon>Oceanospirillales</taxon>
        <taxon>Saccharospirillaceae</taxon>
        <taxon>Saccharospirillum</taxon>
    </lineage>
</organism>
<dbReference type="RefSeq" id="WP_189607208.1">
    <property type="nucleotide sequence ID" value="NZ_BMXR01000002.1"/>
</dbReference>
<comment type="subcellular location">
    <subcellularLocation>
        <location evidence="4">Cytoplasm</location>
    </subcellularLocation>
</comment>
<evidence type="ECO:0000256" key="1">
    <source>
        <dbReference type="ARBA" id="ARBA00007177"/>
    </source>
</evidence>
<keyword evidence="4" id="KW-0963">Cytoplasm</keyword>
<dbReference type="GO" id="GO:0005737">
    <property type="term" value="C:cytoplasm"/>
    <property type="evidence" value="ECO:0007669"/>
    <property type="project" value="UniProtKB-SubCell"/>
</dbReference>
<protein>
    <recommendedName>
        <fullName evidence="4">Urease accessory protein UreD</fullName>
    </recommendedName>
</protein>
<dbReference type="Pfam" id="PF01774">
    <property type="entry name" value="UreD"/>
    <property type="match status" value="1"/>
</dbReference>
<proteinExistence type="inferred from homology"/>
<keyword evidence="3 4" id="KW-0143">Chaperone</keyword>
<comment type="function">
    <text evidence="4">Required for maturation of urease via the functional incorporation of the urease nickel metallocenter.</text>
</comment>
<dbReference type="PANTHER" id="PTHR33643">
    <property type="entry name" value="UREASE ACCESSORY PROTEIN D"/>
    <property type="match status" value="1"/>
</dbReference>
<name>A0A918N7F3_9GAMM</name>
<reference evidence="5" key="1">
    <citation type="journal article" date="2014" name="Int. J. Syst. Evol. Microbiol.">
        <title>Complete genome sequence of Corynebacterium casei LMG S-19264T (=DSM 44701T), isolated from a smear-ripened cheese.</title>
        <authorList>
            <consortium name="US DOE Joint Genome Institute (JGI-PGF)"/>
            <person name="Walter F."/>
            <person name="Albersmeier A."/>
            <person name="Kalinowski J."/>
            <person name="Ruckert C."/>
        </authorList>
    </citation>
    <scope>NUCLEOTIDE SEQUENCE</scope>
    <source>
        <strain evidence="5">KCTC 22169</strain>
    </source>
</reference>
<dbReference type="Proteomes" id="UP000626148">
    <property type="component" value="Unassembled WGS sequence"/>
</dbReference>
<evidence type="ECO:0000256" key="3">
    <source>
        <dbReference type="ARBA" id="ARBA00023186"/>
    </source>
</evidence>
<dbReference type="InterPro" id="IPR002669">
    <property type="entry name" value="UreD"/>
</dbReference>
<dbReference type="EMBL" id="BMXR01000002">
    <property type="protein sequence ID" value="GGX43677.1"/>
    <property type="molecule type" value="Genomic_DNA"/>
</dbReference>
<evidence type="ECO:0000313" key="5">
    <source>
        <dbReference type="EMBL" id="GGX43677.1"/>
    </source>
</evidence>
<dbReference type="PANTHER" id="PTHR33643:SF1">
    <property type="entry name" value="UREASE ACCESSORY PROTEIN D"/>
    <property type="match status" value="1"/>
</dbReference>
<evidence type="ECO:0000256" key="4">
    <source>
        <dbReference type="HAMAP-Rule" id="MF_01384"/>
    </source>
</evidence>
<dbReference type="HAMAP" id="MF_01384">
    <property type="entry name" value="UreD"/>
    <property type="match status" value="1"/>
</dbReference>
<reference evidence="5" key="2">
    <citation type="submission" date="2020-09" db="EMBL/GenBank/DDBJ databases">
        <authorList>
            <person name="Sun Q."/>
            <person name="Kim S."/>
        </authorList>
    </citation>
    <scope>NUCLEOTIDE SEQUENCE</scope>
    <source>
        <strain evidence="5">KCTC 22169</strain>
    </source>
</reference>